<name>A0A8T1S9C3_CHESE</name>
<evidence type="ECO:0000256" key="6">
    <source>
        <dbReference type="ARBA" id="ARBA00023242"/>
    </source>
</evidence>
<comment type="subcellular location">
    <subcellularLocation>
        <location evidence="1">Nucleus</location>
    </subcellularLocation>
</comment>
<dbReference type="PROSITE" id="PS51165">
    <property type="entry name" value="THUMP"/>
    <property type="match status" value="1"/>
</dbReference>
<dbReference type="Pfam" id="PF01170">
    <property type="entry name" value="UPF0020"/>
    <property type="match status" value="1"/>
</dbReference>
<dbReference type="PANTHER" id="PTHR14911:SF1">
    <property type="entry name" value="THUMP DOMAIN-CONTAINING PROTEIN 2"/>
    <property type="match status" value="1"/>
</dbReference>
<dbReference type="GO" id="GO:0043527">
    <property type="term" value="C:tRNA methyltransferase complex"/>
    <property type="evidence" value="ECO:0007669"/>
    <property type="project" value="UniProtKB-ARBA"/>
</dbReference>
<dbReference type="GO" id="GO:0003723">
    <property type="term" value="F:RNA binding"/>
    <property type="evidence" value="ECO:0007669"/>
    <property type="project" value="UniProtKB-UniRule"/>
</dbReference>
<dbReference type="SMART" id="SM00981">
    <property type="entry name" value="THUMP"/>
    <property type="match status" value="1"/>
</dbReference>
<evidence type="ECO:0000313" key="14">
    <source>
        <dbReference type="EMBL" id="KAG6925536.1"/>
    </source>
</evidence>
<dbReference type="GO" id="GO:0005634">
    <property type="term" value="C:nucleus"/>
    <property type="evidence" value="ECO:0007669"/>
    <property type="project" value="UniProtKB-SubCell"/>
</dbReference>
<dbReference type="Gene3D" id="3.40.50.150">
    <property type="entry name" value="Vaccinia Virus protein VP39"/>
    <property type="match status" value="1"/>
</dbReference>
<dbReference type="SUPFAM" id="SSF143437">
    <property type="entry name" value="THUMP domain-like"/>
    <property type="match status" value="1"/>
</dbReference>
<organism evidence="14 15">
    <name type="scientific">Chelydra serpentina</name>
    <name type="common">Snapping turtle</name>
    <name type="synonym">Testudo serpentina</name>
    <dbReference type="NCBI Taxonomy" id="8475"/>
    <lineage>
        <taxon>Eukaryota</taxon>
        <taxon>Metazoa</taxon>
        <taxon>Chordata</taxon>
        <taxon>Craniata</taxon>
        <taxon>Vertebrata</taxon>
        <taxon>Euteleostomi</taxon>
        <taxon>Archelosauria</taxon>
        <taxon>Testudinata</taxon>
        <taxon>Testudines</taxon>
        <taxon>Cryptodira</taxon>
        <taxon>Durocryptodira</taxon>
        <taxon>Americhelydia</taxon>
        <taxon>Chelydroidea</taxon>
        <taxon>Chelydridae</taxon>
        <taxon>Chelydra</taxon>
    </lineage>
</organism>
<protein>
    <recommendedName>
        <fullName evidence="10">U6 snRNA (guanine-N(2))-methyltransferase THUMPD2</fullName>
    </recommendedName>
    <alternativeName>
        <fullName evidence="11">THUMP domain-containing protein 2</fullName>
    </alternativeName>
</protein>
<comment type="subunit">
    <text evidence="9">Part of the heterodimeric THUMPD2-TRM112 methyltransferase complex; this complex forms an active tRNA methyltransferase, where TRMT112 acts as an activator of the catalytic subunit THUMPD2.</text>
</comment>
<dbReference type="PANTHER" id="PTHR14911">
    <property type="entry name" value="THUMP DOMAIN-CONTAINING"/>
    <property type="match status" value="1"/>
</dbReference>
<dbReference type="SUPFAM" id="SSF53335">
    <property type="entry name" value="S-adenosyl-L-methionine-dependent methyltransferases"/>
    <property type="match status" value="1"/>
</dbReference>
<keyword evidence="15" id="KW-1185">Reference proteome</keyword>
<evidence type="ECO:0000256" key="1">
    <source>
        <dbReference type="ARBA" id="ARBA00004123"/>
    </source>
</evidence>
<keyword evidence="4" id="KW-0808">Transferase</keyword>
<comment type="similarity">
    <text evidence="2">Belongs to the methyltransferase superfamily.</text>
</comment>
<feature type="domain" description="THUMP" evidence="13">
    <location>
        <begin position="163"/>
        <end position="271"/>
    </location>
</feature>
<keyword evidence="5 12" id="KW-0694">RNA-binding</keyword>
<dbReference type="CDD" id="cd02440">
    <property type="entry name" value="AdoMet_MTases"/>
    <property type="match status" value="1"/>
</dbReference>
<evidence type="ECO:0000256" key="5">
    <source>
        <dbReference type="ARBA" id="ARBA00022884"/>
    </source>
</evidence>
<evidence type="ECO:0000256" key="9">
    <source>
        <dbReference type="ARBA" id="ARBA00065362"/>
    </source>
</evidence>
<dbReference type="Proteomes" id="UP000765507">
    <property type="component" value="Unassembled WGS sequence"/>
</dbReference>
<comment type="catalytic activity">
    <reaction evidence="7">
        <text>guanosine in U6 snRNA + S-adenosyl-L-methionine = N(2)-methylguanosine in U6 snRNA + S-adenosyl-L-homocysteine + H(+)</text>
        <dbReference type="Rhea" id="RHEA:83423"/>
        <dbReference type="Rhea" id="RHEA-COMP:20128"/>
        <dbReference type="Rhea" id="RHEA-COMP:20129"/>
        <dbReference type="ChEBI" id="CHEBI:15378"/>
        <dbReference type="ChEBI" id="CHEBI:57856"/>
        <dbReference type="ChEBI" id="CHEBI:59789"/>
        <dbReference type="ChEBI" id="CHEBI:74269"/>
        <dbReference type="ChEBI" id="CHEBI:74481"/>
    </reaction>
    <physiologicalReaction direction="left-to-right" evidence="7">
        <dbReference type="Rhea" id="RHEA:83424"/>
    </physiologicalReaction>
</comment>
<evidence type="ECO:0000256" key="10">
    <source>
        <dbReference type="ARBA" id="ARBA00072638"/>
    </source>
</evidence>
<dbReference type="OrthoDB" id="2013972at2759"/>
<dbReference type="InterPro" id="IPR029063">
    <property type="entry name" value="SAM-dependent_MTases_sf"/>
</dbReference>
<evidence type="ECO:0000256" key="3">
    <source>
        <dbReference type="ARBA" id="ARBA00022603"/>
    </source>
</evidence>
<dbReference type="GO" id="GO:0016423">
    <property type="term" value="F:tRNA (guanine) methyltransferase activity"/>
    <property type="evidence" value="ECO:0007669"/>
    <property type="project" value="TreeGrafter"/>
</dbReference>
<sequence>RPSGVAGGMAEASGRAGPSLRYFCTAGRGLEPFLLREVRARLGATQVEYVSGKVFFTTNSELSKLKTLKSGERLFLLLKKHAPISLSSNKGKVFHEIQKLVIEDPRCWLDIVSKWKHLHGNKVKQGNISKENPKSLKRKSEEEISIITKKQKREQILETVSDECHMEEQKKTVVLETNNDMDLLSENKTFPEETSESRIEKSVESNKDSFSFRVSCRCSGTIAKVFTSQEVGRVLGITLIKQLGWKADLRNPDLELFVHLNDIYSVVGIPIFRLPLATREYIQTAGLRSTVAWAMASLAEISAGAFVLDPMCGLGTILLEAAKEWPNVHYLGADINDSQLQGAHENIKSAGLMDKIELLKASVIALPLPSESVDIVISDIPFGKKFKITKDIKLLPNILREMERVLHVGGTVVLLVSQDLHKHIGGCISNCVESDASLNATSDNKNGAAVVKDLNPKEKNGSPRSISSSIQGVETEHFNNKITCFGSLAVVESYGVSLGKTDAFIYKYRKIPAAGMQ</sequence>
<dbReference type="InterPro" id="IPR000241">
    <property type="entry name" value="RlmKL-like_Mtase"/>
</dbReference>
<dbReference type="InterPro" id="IPR004114">
    <property type="entry name" value="THUMP_dom"/>
</dbReference>
<evidence type="ECO:0000256" key="2">
    <source>
        <dbReference type="ARBA" id="ARBA00008361"/>
    </source>
</evidence>
<evidence type="ECO:0000256" key="4">
    <source>
        <dbReference type="ARBA" id="ARBA00022679"/>
    </source>
</evidence>
<dbReference type="CDD" id="cd11715">
    <property type="entry name" value="THUMP_AdoMetMT"/>
    <property type="match status" value="1"/>
</dbReference>
<evidence type="ECO:0000256" key="12">
    <source>
        <dbReference type="PROSITE-ProRule" id="PRU00529"/>
    </source>
</evidence>
<evidence type="ECO:0000259" key="13">
    <source>
        <dbReference type="PROSITE" id="PS51165"/>
    </source>
</evidence>
<reference evidence="14 15" key="1">
    <citation type="journal article" date="2020" name="G3 (Bethesda)">
        <title>Draft Genome of the Common Snapping Turtle, Chelydra serpentina, a Model for Phenotypic Plasticity in Reptiles.</title>
        <authorList>
            <person name="Das D."/>
            <person name="Singh S.K."/>
            <person name="Bierstedt J."/>
            <person name="Erickson A."/>
            <person name="Galli G.L.J."/>
            <person name="Crossley D.A. 2nd"/>
            <person name="Rhen T."/>
        </authorList>
    </citation>
    <scope>NUCLEOTIDE SEQUENCE [LARGE SCALE GENOMIC DNA]</scope>
    <source>
        <strain evidence="14">KW</strain>
    </source>
</reference>
<comment type="function">
    <text evidence="8">Catalytic subunit of the THUMPD2-TRM112 methyltransferase complex, that specifically mediates the S-adenosyl-L-methionine-dependent N(2)-methylation of guanosine nucleotides, most probably at position 72 (m2G72), in the U6snRNA of the major spliceosome. This modification in the U6 snRNA affects the constitutive splicing efficiency of introns that have suboptimal splice sites and can impact final mRNA levels.</text>
</comment>
<keyword evidence="3" id="KW-0489">Methyltransferase</keyword>
<evidence type="ECO:0000256" key="8">
    <source>
        <dbReference type="ARBA" id="ARBA00055679"/>
    </source>
</evidence>
<dbReference type="EMBL" id="JAHGAV010000408">
    <property type="protein sequence ID" value="KAG6925536.1"/>
    <property type="molecule type" value="Genomic_DNA"/>
</dbReference>
<keyword evidence="6" id="KW-0539">Nucleus</keyword>
<dbReference type="FunFam" id="3.40.50.150:FF:000177">
    <property type="entry name" value="THUMP domain containing 2, isoform CRA_b"/>
    <property type="match status" value="1"/>
</dbReference>
<evidence type="ECO:0000313" key="15">
    <source>
        <dbReference type="Proteomes" id="UP000765507"/>
    </source>
</evidence>
<dbReference type="GO" id="GO:0030488">
    <property type="term" value="P:tRNA methylation"/>
    <property type="evidence" value="ECO:0007669"/>
    <property type="project" value="TreeGrafter"/>
</dbReference>
<evidence type="ECO:0000256" key="11">
    <source>
        <dbReference type="ARBA" id="ARBA00077987"/>
    </source>
</evidence>
<dbReference type="AlphaFoldDB" id="A0A8T1S9C3"/>
<proteinExistence type="inferred from homology"/>
<evidence type="ECO:0000256" key="7">
    <source>
        <dbReference type="ARBA" id="ARBA00050381"/>
    </source>
</evidence>
<comment type="caution">
    <text evidence="14">The sequence shown here is derived from an EMBL/GenBank/DDBJ whole genome shotgun (WGS) entry which is preliminary data.</text>
</comment>
<feature type="non-terminal residue" evidence="14">
    <location>
        <position position="517"/>
    </location>
</feature>
<gene>
    <name evidence="14" type="primary">THUMPD2</name>
    <name evidence="14" type="ORF">G0U57_014237</name>
</gene>
<accession>A0A8T1S9C3</accession>
<dbReference type="Gene3D" id="3.30.2130.30">
    <property type="match status" value="1"/>
</dbReference>